<keyword evidence="1" id="KW-0433">Leucine-rich repeat</keyword>
<sequence length="1576" mass="177180">MDYIKGAVTVIILLLPLVILLCELWSGRRSSDTSSNIDNASRQLGSVASVSDTANSNPLPLPIGEYEVFLNFRGPDTRYQITDILYRFLVNLKIRTFKEDDELRKGEGIWPSLVKAIEQSKICVLIFSENYAYSKWCLRELAAIVACQERNQGCVILPIFYMVNPRDIRHQSGHYRNAFRQHEQNIDEETIKSWKDALTKVGALKGWYVKSSDEQGAIADLVTGAVWSHLSKNNQVLETDKLVGIGDHIEAVKERMALNSPCATIIGIYGMGGIGKTTIAKAVYNKVFAQFDRCSFVSDVREMLQQKDGAINLQKHIISQILRENFAESIANGSDGMKIIRERVSRFKVLIVLDDVDEKFELADILGNVEEFDPGSRVIITSRNVKVLSNLTNDCKLYRVHEMSCHHALQLFCKHAFRKDSPPPSYQSLSEAIVSIAAGLPLTLKVVGSLLFEEEKVFWIDKLRQLKEIAEEKVVQRLKISYDTLSEEAKQIFLDIACFFIGKDEEMPSYMWSDCGFFPITNINILSQRSMIEIEYSYKCKKVFRMHDQLRDMGREIVRQENIRHPWKRSRIWSKDKALDVLLNKKGTNRVESIRIINSSSDDDVVEELEIGANLESECFLNLSELRYFDVEAKMLPSDFSNYLPSLKWLQLVLGYGACLPKFRVDNLVILNLLGSVKDDWGSLRHIKMASKLKVLNLSGKFLIEYPDFPSSGSLEILRMEDFGPLLSCKDIDVGNLKNLKVLHLKNCEIRQIRGGTIGMMQGLQELSIIHLKFETGLREALDNIGDLQFLEILIVEFAHNVGPRSVHENGLLGIKLPTSLKKLLIPYPVANLSELLELEKLTVDRCGHGSEIPSADNSNMWWKVSKLKSLTLKETKMTIPINTSSPSSMSLLPSSLIILDIAKCPELEWLPNLENLENLTYLSISGCFLLKEIPGLGGLKSLETLSISDLKAVCNLDGLGSLYSLTSLTLFDCDALERLPSIGSLSKLLYLGISYCHSLTKIQGLGSLISLQKLEITVAKSKRDRLSFERELSLNKLEFENFPILSLLLYNLDGECRLEDLYFPSSGSLEELHLQNFGHRLSHKELYIGNLWNLKVLSLQQCEVGEISGGTIGMLEGLQELDIYEFHCVRNLREVLADVGELQFLEILRVTSDSVLRLLYEHLLLGTKLPSSLKELAATSPVANLPELVELEKLTVDGCGYGLEIPPADTCNMWWKISKLKCLTLRKTKMTTPIDTCLRLLPSSLTTLNIYSCPKLDWLPNLENLENLTSLSINDCPLLKEILGLERLKSLETLTIRDLKVLCNLDGLDSLYSLTYLTLSRCDALERLPSMVCLSKLRDLSISSCSCLRGIQGLGGLKSLQMLYIRDAGILSHLFGFDTLLSRNKLENLKISGCPHLTLLPFPDFDDGHRSQAAVLDSLQVLDIGGTTQVLQIFCRMIQWLLLPSLAELTLSGVEIGNVDIELSLDGLESMEDLVELRLNDLASIRRLPSLSKLGNLKSLTVNNAPKLRVIEGLGGLKSLKELDLSGCTALERLPVDQLYGLERLRSVDIHGCTNLIDLEKIELEVQTLWPDFGY</sequence>
<feature type="domain" description="TIR" evidence="4">
    <location>
        <begin position="64"/>
        <end position="226"/>
    </location>
</feature>
<evidence type="ECO:0000259" key="4">
    <source>
        <dbReference type="PROSITE" id="PS50104"/>
    </source>
</evidence>
<evidence type="ECO:0000313" key="5">
    <source>
        <dbReference type="EMBL" id="CAL1375936.1"/>
    </source>
</evidence>
<dbReference type="PRINTS" id="PR00364">
    <property type="entry name" value="DISEASERSIST"/>
</dbReference>
<dbReference type="GO" id="GO:0006952">
    <property type="term" value="P:defense response"/>
    <property type="evidence" value="ECO:0007669"/>
    <property type="project" value="InterPro"/>
</dbReference>
<dbReference type="Gene3D" id="3.80.10.10">
    <property type="entry name" value="Ribonuclease Inhibitor"/>
    <property type="match status" value="6"/>
</dbReference>
<dbReference type="InterPro" id="IPR000157">
    <property type="entry name" value="TIR_dom"/>
</dbReference>
<proteinExistence type="predicted"/>
<dbReference type="InterPro" id="IPR035897">
    <property type="entry name" value="Toll_tir_struct_dom_sf"/>
</dbReference>
<keyword evidence="6" id="KW-1185">Reference proteome</keyword>
<dbReference type="InterPro" id="IPR002182">
    <property type="entry name" value="NB-ARC"/>
</dbReference>
<dbReference type="GO" id="GO:0043531">
    <property type="term" value="F:ADP binding"/>
    <property type="evidence" value="ECO:0007669"/>
    <property type="project" value="InterPro"/>
</dbReference>
<gene>
    <name evidence="5" type="ORF">LTRI10_LOCUS17703</name>
</gene>
<dbReference type="Gene3D" id="1.10.8.430">
    <property type="entry name" value="Helical domain of apoptotic protease-activating factors"/>
    <property type="match status" value="1"/>
</dbReference>
<evidence type="ECO:0000256" key="2">
    <source>
        <dbReference type="ARBA" id="ARBA00022737"/>
    </source>
</evidence>
<dbReference type="InterPro" id="IPR027417">
    <property type="entry name" value="P-loop_NTPase"/>
</dbReference>
<dbReference type="FunFam" id="3.40.50.10140:FF:000007">
    <property type="entry name" value="Disease resistance protein (TIR-NBS-LRR class)"/>
    <property type="match status" value="1"/>
</dbReference>
<keyword evidence="3" id="KW-0520">NAD</keyword>
<dbReference type="Pfam" id="PF01582">
    <property type="entry name" value="TIR"/>
    <property type="match status" value="1"/>
</dbReference>
<dbReference type="Gene3D" id="3.40.50.300">
    <property type="entry name" value="P-loop containing nucleotide triphosphate hydrolases"/>
    <property type="match status" value="1"/>
</dbReference>
<dbReference type="SUPFAM" id="SSF52058">
    <property type="entry name" value="L domain-like"/>
    <property type="match status" value="3"/>
</dbReference>
<dbReference type="SUPFAM" id="SSF52540">
    <property type="entry name" value="P-loop containing nucleoside triphosphate hydrolases"/>
    <property type="match status" value="1"/>
</dbReference>
<organism evidence="5 6">
    <name type="scientific">Linum trigynum</name>
    <dbReference type="NCBI Taxonomy" id="586398"/>
    <lineage>
        <taxon>Eukaryota</taxon>
        <taxon>Viridiplantae</taxon>
        <taxon>Streptophyta</taxon>
        <taxon>Embryophyta</taxon>
        <taxon>Tracheophyta</taxon>
        <taxon>Spermatophyta</taxon>
        <taxon>Magnoliopsida</taxon>
        <taxon>eudicotyledons</taxon>
        <taxon>Gunneridae</taxon>
        <taxon>Pentapetalae</taxon>
        <taxon>rosids</taxon>
        <taxon>fabids</taxon>
        <taxon>Malpighiales</taxon>
        <taxon>Linaceae</taxon>
        <taxon>Linum</taxon>
    </lineage>
</organism>
<protein>
    <recommendedName>
        <fullName evidence="4">TIR domain-containing protein</fullName>
    </recommendedName>
</protein>
<dbReference type="GO" id="GO:0007165">
    <property type="term" value="P:signal transduction"/>
    <property type="evidence" value="ECO:0007669"/>
    <property type="project" value="InterPro"/>
</dbReference>
<evidence type="ECO:0000256" key="3">
    <source>
        <dbReference type="ARBA" id="ARBA00023027"/>
    </source>
</evidence>
<dbReference type="Pfam" id="PF23282">
    <property type="entry name" value="WHD_ROQ1"/>
    <property type="match status" value="1"/>
</dbReference>
<dbReference type="PROSITE" id="PS50104">
    <property type="entry name" value="TIR"/>
    <property type="match status" value="1"/>
</dbReference>
<dbReference type="InterPro" id="IPR042197">
    <property type="entry name" value="Apaf_helical"/>
</dbReference>
<dbReference type="PANTHER" id="PTHR11017:SF570">
    <property type="entry name" value="DISEASE RESISTANCE PROTEIN (TIR-NBS CLASS)-RELATED"/>
    <property type="match status" value="1"/>
</dbReference>
<dbReference type="SUPFAM" id="SSF52200">
    <property type="entry name" value="Toll/Interleukin receptor TIR domain"/>
    <property type="match status" value="1"/>
</dbReference>
<dbReference type="Pfam" id="PF00931">
    <property type="entry name" value="NB-ARC"/>
    <property type="match status" value="1"/>
</dbReference>
<evidence type="ECO:0000256" key="1">
    <source>
        <dbReference type="ARBA" id="ARBA00022614"/>
    </source>
</evidence>
<name>A0AAV2DQU3_9ROSI</name>
<reference evidence="5 6" key="1">
    <citation type="submission" date="2024-04" db="EMBL/GenBank/DDBJ databases">
        <authorList>
            <person name="Fracassetti M."/>
        </authorList>
    </citation>
    <scope>NUCLEOTIDE SEQUENCE [LARGE SCALE GENOMIC DNA]</scope>
</reference>
<dbReference type="SMART" id="SM00255">
    <property type="entry name" value="TIR"/>
    <property type="match status" value="1"/>
</dbReference>
<dbReference type="EMBL" id="OZ034816">
    <property type="protein sequence ID" value="CAL1375936.1"/>
    <property type="molecule type" value="Genomic_DNA"/>
</dbReference>
<dbReference type="Proteomes" id="UP001497516">
    <property type="component" value="Chromosome 3"/>
</dbReference>
<dbReference type="PANTHER" id="PTHR11017">
    <property type="entry name" value="LEUCINE-RICH REPEAT-CONTAINING PROTEIN"/>
    <property type="match status" value="1"/>
</dbReference>
<accession>A0AAV2DQU3</accession>
<evidence type="ECO:0000313" key="6">
    <source>
        <dbReference type="Proteomes" id="UP001497516"/>
    </source>
</evidence>
<dbReference type="InterPro" id="IPR044974">
    <property type="entry name" value="Disease_R_plants"/>
</dbReference>
<dbReference type="InterPro" id="IPR032675">
    <property type="entry name" value="LRR_dom_sf"/>
</dbReference>
<dbReference type="Gene3D" id="3.40.50.10140">
    <property type="entry name" value="Toll/interleukin-1 receptor homology (TIR) domain"/>
    <property type="match status" value="1"/>
</dbReference>
<keyword evidence="2" id="KW-0677">Repeat</keyword>
<dbReference type="InterPro" id="IPR058192">
    <property type="entry name" value="WHD_ROQ1-like"/>
</dbReference>